<dbReference type="Pfam" id="PF07258">
    <property type="entry name" value="COMM_domain"/>
    <property type="match status" value="1"/>
</dbReference>
<gene>
    <name evidence="2" type="primary">100641649</name>
</gene>
<evidence type="ECO:0000313" key="2">
    <source>
        <dbReference type="EnsemblMetazoa" id="Aqu2.1.21261_001"/>
    </source>
</evidence>
<dbReference type="InterPro" id="IPR037361">
    <property type="entry name" value="COMMD10"/>
</dbReference>
<dbReference type="PANTHER" id="PTHR12333">
    <property type="entry name" value="COMM DOMAIN CONTAINING PROTEIN 10"/>
    <property type="match status" value="1"/>
</dbReference>
<dbReference type="AlphaFoldDB" id="A0A1X7U0Y5"/>
<reference evidence="2" key="2">
    <citation type="submission" date="2017-05" db="UniProtKB">
        <authorList>
            <consortium name="EnsemblMetazoa"/>
        </authorList>
    </citation>
    <scope>IDENTIFICATION</scope>
</reference>
<dbReference type="PROSITE" id="PS51269">
    <property type="entry name" value="COMM"/>
    <property type="match status" value="1"/>
</dbReference>
<name>A0A1X7U0Y5_AMPQE</name>
<reference evidence="3" key="1">
    <citation type="journal article" date="2010" name="Nature">
        <title>The Amphimedon queenslandica genome and the evolution of animal complexity.</title>
        <authorList>
            <person name="Srivastava M."/>
            <person name="Simakov O."/>
            <person name="Chapman J."/>
            <person name="Fahey B."/>
            <person name="Gauthier M.E."/>
            <person name="Mitros T."/>
            <person name="Richards G.S."/>
            <person name="Conaco C."/>
            <person name="Dacre M."/>
            <person name="Hellsten U."/>
            <person name="Larroux C."/>
            <person name="Putnam N.H."/>
            <person name="Stanke M."/>
            <person name="Adamska M."/>
            <person name="Darling A."/>
            <person name="Degnan S.M."/>
            <person name="Oakley T.H."/>
            <person name="Plachetzki D.C."/>
            <person name="Zhai Y."/>
            <person name="Adamski M."/>
            <person name="Calcino A."/>
            <person name="Cummins S.F."/>
            <person name="Goodstein D.M."/>
            <person name="Harris C."/>
            <person name="Jackson D.J."/>
            <person name="Leys S.P."/>
            <person name="Shu S."/>
            <person name="Woodcroft B.J."/>
            <person name="Vervoort M."/>
            <person name="Kosik K.S."/>
            <person name="Manning G."/>
            <person name="Degnan B.M."/>
            <person name="Rokhsar D.S."/>
        </authorList>
    </citation>
    <scope>NUCLEOTIDE SEQUENCE [LARGE SCALE GENOMIC DNA]</scope>
</reference>
<dbReference type="InParanoid" id="A0A1X7U0Y5"/>
<dbReference type="PANTHER" id="PTHR12333:SF0">
    <property type="entry name" value="COMM DOMAIN-CONTAINING PROTEIN 10"/>
    <property type="match status" value="1"/>
</dbReference>
<dbReference type="eggNOG" id="ENOG502QWQ2">
    <property type="taxonomic scope" value="Eukaryota"/>
</dbReference>
<accession>A0A1X7U0Y5</accession>
<dbReference type="Proteomes" id="UP000007879">
    <property type="component" value="Unassembled WGS sequence"/>
</dbReference>
<dbReference type="KEGG" id="aqu:100641649"/>
<evidence type="ECO:0000313" key="3">
    <source>
        <dbReference type="Proteomes" id="UP000007879"/>
    </source>
</evidence>
<proteinExistence type="predicted"/>
<sequence>MASVVLFQPSPSLKKAAGLINEANSDTFGKILSRTLQKLHLKTDSVFSEDEIEKLQGSLGLDSQDLELLLETTVFIFQQAAYNIAKVQVLQKQLQEIGLNEEKAGLFSQIWGSHGKLVVEKLRSHQFYPSQLEETKWRLNLQMADSSFSRLKEPNAIFELTVSGKEKETEKIKLDFNHSELYQFYKQLESIQDQLDSLN</sequence>
<protein>
    <recommendedName>
        <fullName evidence="1">COMM domain-containing protein</fullName>
    </recommendedName>
</protein>
<dbReference type="OrthoDB" id="77522at2759"/>
<organism evidence="2">
    <name type="scientific">Amphimedon queenslandica</name>
    <name type="common">Sponge</name>
    <dbReference type="NCBI Taxonomy" id="400682"/>
    <lineage>
        <taxon>Eukaryota</taxon>
        <taxon>Metazoa</taxon>
        <taxon>Porifera</taxon>
        <taxon>Demospongiae</taxon>
        <taxon>Heteroscleromorpha</taxon>
        <taxon>Haplosclerida</taxon>
        <taxon>Niphatidae</taxon>
        <taxon>Amphimedon</taxon>
    </lineage>
</organism>
<keyword evidence="3" id="KW-1185">Reference proteome</keyword>
<dbReference type="EnsemblMetazoa" id="Aqu2.1.21261_001">
    <property type="protein sequence ID" value="Aqu2.1.21261_001"/>
    <property type="gene ID" value="Aqu2.1.21261"/>
</dbReference>
<feature type="domain" description="COMM" evidence="1">
    <location>
        <begin position="131"/>
        <end position="199"/>
    </location>
</feature>
<dbReference type="EnsemblMetazoa" id="XM_003389231.3">
    <property type="protein sequence ID" value="XP_003389279.1"/>
    <property type="gene ID" value="LOC100641649"/>
</dbReference>
<dbReference type="InterPro" id="IPR017920">
    <property type="entry name" value="COMM"/>
</dbReference>
<evidence type="ECO:0000259" key="1">
    <source>
        <dbReference type="PROSITE" id="PS51269"/>
    </source>
</evidence>
<dbReference type="Pfam" id="PF21672">
    <property type="entry name" value="COMM_HN"/>
    <property type="match status" value="1"/>
</dbReference>
<dbReference type="STRING" id="400682.A0A1X7U0Y5"/>